<dbReference type="AlphaFoldDB" id="A0A420JAL4"/>
<dbReference type="EMBL" id="MCBS01015367">
    <property type="protein sequence ID" value="RKF83811.1"/>
    <property type="molecule type" value="Genomic_DNA"/>
</dbReference>
<accession>A0A420JAL4</accession>
<gene>
    <name evidence="2" type="ORF">GcM1_06389</name>
</gene>
<proteinExistence type="predicted"/>
<comment type="caution">
    <text evidence="2">The sequence shown here is derived from an EMBL/GenBank/DDBJ whole genome shotgun (WGS) entry which is preliminary data.</text>
</comment>
<organism evidence="2 3">
    <name type="scientific">Golovinomyces cichoracearum</name>
    <dbReference type="NCBI Taxonomy" id="62708"/>
    <lineage>
        <taxon>Eukaryota</taxon>
        <taxon>Fungi</taxon>
        <taxon>Dikarya</taxon>
        <taxon>Ascomycota</taxon>
        <taxon>Pezizomycotina</taxon>
        <taxon>Leotiomycetes</taxon>
        <taxon>Erysiphales</taxon>
        <taxon>Erysiphaceae</taxon>
        <taxon>Golovinomyces</taxon>
    </lineage>
</organism>
<reference evidence="2 3" key="1">
    <citation type="journal article" date="2018" name="BMC Genomics">
        <title>Comparative genome analyses reveal sequence features reflecting distinct modes of host-adaptation between dicot and monocot powdery mildew.</title>
        <authorList>
            <person name="Wu Y."/>
            <person name="Ma X."/>
            <person name="Pan Z."/>
            <person name="Kale S.D."/>
            <person name="Song Y."/>
            <person name="King H."/>
            <person name="Zhang Q."/>
            <person name="Presley C."/>
            <person name="Deng X."/>
            <person name="Wei C.I."/>
            <person name="Xiao S."/>
        </authorList>
    </citation>
    <scope>NUCLEOTIDE SEQUENCE [LARGE SCALE GENOMIC DNA]</scope>
    <source>
        <strain evidence="2">UMSG1</strain>
    </source>
</reference>
<protein>
    <recommendedName>
        <fullName evidence="4">Secreted effector protein</fullName>
    </recommendedName>
</protein>
<name>A0A420JAL4_9PEZI</name>
<dbReference type="Proteomes" id="UP000285326">
    <property type="component" value="Unassembled WGS sequence"/>
</dbReference>
<evidence type="ECO:0008006" key="4">
    <source>
        <dbReference type="Google" id="ProtNLM"/>
    </source>
</evidence>
<feature type="signal peptide" evidence="1">
    <location>
        <begin position="1"/>
        <end position="20"/>
    </location>
</feature>
<evidence type="ECO:0000313" key="3">
    <source>
        <dbReference type="Proteomes" id="UP000285326"/>
    </source>
</evidence>
<keyword evidence="1" id="KW-0732">Signal</keyword>
<evidence type="ECO:0000256" key="1">
    <source>
        <dbReference type="SAM" id="SignalP"/>
    </source>
</evidence>
<feature type="chain" id="PRO_5019587273" description="Secreted effector protein" evidence="1">
    <location>
        <begin position="21"/>
        <end position="122"/>
    </location>
</feature>
<evidence type="ECO:0000313" key="2">
    <source>
        <dbReference type="EMBL" id="RKF83811.1"/>
    </source>
</evidence>
<sequence>MRPIFYFTVMITVLKNLVYGGFVSRSKPPTEYTFLPFGSDVRCGPYRNSATEINAAAKIACESAIPKKSCLSRFFCRKKVSLYTGTDKDDRNDNDANKYLSVIHSVKSKFVNKRFKVFALAY</sequence>